<feature type="region of interest" description="Disordered" evidence="2">
    <location>
        <begin position="147"/>
        <end position="168"/>
    </location>
</feature>
<dbReference type="InterPro" id="IPR045328">
    <property type="entry name" value="Kre9/Knh1"/>
</dbReference>
<evidence type="ECO:0000259" key="4">
    <source>
        <dbReference type="Pfam" id="PF10342"/>
    </source>
</evidence>
<dbReference type="GO" id="GO:0042546">
    <property type="term" value="P:cell wall biogenesis"/>
    <property type="evidence" value="ECO:0007669"/>
    <property type="project" value="InterPro"/>
</dbReference>
<comment type="caution">
    <text evidence="5">The sequence shown here is derived from an EMBL/GenBank/DDBJ whole genome shotgun (WGS) entry which is preliminary data.</text>
</comment>
<dbReference type="EMBL" id="JARIHO010000020">
    <property type="protein sequence ID" value="KAJ7346495.1"/>
    <property type="molecule type" value="Genomic_DNA"/>
</dbReference>
<dbReference type="PANTHER" id="PTHR28154:SF1">
    <property type="entry name" value="CELL WALL SYNTHESIS PROTEIN KNH1-RELATED"/>
    <property type="match status" value="1"/>
</dbReference>
<protein>
    <recommendedName>
        <fullName evidence="4">Yeast cell wall synthesis Kre9/Knh1-like N-terminal domain-containing protein</fullName>
    </recommendedName>
</protein>
<dbReference type="Proteomes" id="UP001218218">
    <property type="component" value="Unassembled WGS sequence"/>
</dbReference>
<feature type="domain" description="Yeast cell wall synthesis Kre9/Knh1-like N-terminal" evidence="4">
    <location>
        <begin position="26"/>
        <end position="114"/>
    </location>
</feature>
<evidence type="ECO:0000313" key="5">
    <source>
        <dbReference type="EMBL" id="KAJ7346495.1"/>
    </source>
</evidence>
<keyword evidence="6" id="KW-1185">Reference proteome</keyword>
<feature type="compositionally biased region" description="Low complexity" evidence="2">
    <location>
        <begin position="155"/>
        <end position="168"/>
    </location>
</feature>
<dbReference type="Pfam" id="PF10342">
    <property type="entry name" value="Kre9_KNH"/>
    <property type="match status" value="1"/>
</dbReference>
<feature type="chain" id="PRO_5041909699" description="Yeast cell wall synthesis Kre9/Knh1-like N-terminal domain-containing protein" evidence="3">
    <location>
        <begin position="20"/>
        <end position="231"/>
    </location>
</feature>
<feature type="signal peptide" evidence="3">
    <location>
        <begin position="1"/>
        <end position="19"/>
    </location>
</feature>
<sequence>MFSLSSAVVALALTSSAFGALFTTSPTQTLGFTGGQPATITWIDNADQPPLASFGLAKVSIYAGNSKDQTSLQTISESVDVTTMSLSFTPDASIGPNGSQYFIRFESLTNKDPNDPSIPLLAFSHVFTLSGMTGVFNAQVQSQIDGQSTAPIGGTPTASPSTAPSTTAANVAKVSSTGGSKSSVAASSSASKSAKSPAASGAAVPALVGGFNLWVGIATGVFGAVAGAALV</sequence>
<dbReference type="InterPro" id="IPR018466">
    <property type="entry name" value="Kre9/Knh1-like_N"/>
</dbReference>
<gene>
    <name evidence="5" type="ORF">DFH08DRAFT_779824</name>
</gene>
<dbReference type="PANTHER" id="PTHR28154">
    <property type="entry name" value="CELL WALL SYNTHESIS PROTEIN KNH1-RELATED"/>
    <property type="match status" value="1"/>
</dbReference>
<dbReference type="GO" id="GO:0006078">
    <property type="term" value="P:(1-&gt;6)-beta-D-glucan biosynthetic process"/>
    <property type="evidence" value="ECO:0007669"/>
    <property type="project" value="InterPro"/>
</dbReference>
<proteinExistence type="predicted"/>
<accession>A0AAD7EPS2</accession>
<dbReference type="AlphaFoldDB" id="A0AAD7EPS2"/>
<keyword evidence="1 3" id="KW-0732">Signal</keyword>
<evidence type="ECO:0000256" key="3">
    <source>
        <dbReference type="SAM" id="SignalP"/>
    </source>
</evidence>
<reference evidence="5" key="1">
    <citation type="submission" date="2023-03" db="EMBL/GenBank/DDBJ databases">
        <title>Massive genome expansion in bonnet fungi (Mycena s.s.) driven by repeated elements and novel gene families across ecological guilds.</title>
        <authorList>
            <consortium name="Lawrence Berkeley National Laboratory"/>
            <person name="Harder C.B."/>
            <person name="Miyauchi S."/>
            <person name="Viragh M."/>
            <person name="Kuo A."/>
            <person name="Thoen E."/>
            <person name="Andreopoulos B."/>
            <person name="Lu D."/>
            <person name="Skrede I."/>
            <person name="Drula E."/>
            <person name="Henrissat B."/>
            <person name="Morin E."/>
            <person name="Kohler A."/>
            <person name="Barry K."/>
            <person name="LaButti K."/>
            <person name="Morin E."/>
            <person name="Salamov A."/>
            <person name="Lipzen A."/>
            <person name="Mereny Z."/>
            <person name="Hegedus B."/>
            <person name="Baldrian P."/>
            <person name="Stursova M."/>
            <person name="Weitz H."/>
            <person name="Taylor A."/>
            <person name="Grigoriev I.V."/>
            <person name="Nagy L.G."/>
            <person name="Martin F."/>
            <person name="Kauserud H."/>
        </authorList>
    </citation>
    <scope>NUCLEOTIDE SEQUENCE</scope>
    <source>
        <strain evidence="5">CBHHK002</strain>
    </source>
</reference>
<evidence type="ECO:0000313" key="6">
    <source>
        <dbReference type="Proteomes" id="UP001218218"/>
    </source>
</evidence>
<evidence type="ECO:0000256" key="1">
    <source>
        <dbReference type="ARBA" id="ARBA00022729"/>
    </source>
</evidence>
<evidence type="ECO:0000256" key="2">
    <source>
        <dbReference type="SAM" id="MobiDB-lite"/>
    </source>
</evidence>
<organism evidence="5 6">
    <name type="scientific">Mycena albidolilacea</name>
    <dbReference type="NCBI Taxonomy" id="1033008"/>
    <lineage>
        <taxon>Eukaryota</taxon>
        <taxon>Fungi</taxon>
        <taxon>Dikarya</taxon>
        <taxon>Basidiomycota</taxon>
        <taxon>Agaricomycotina</taxon>
        <taxon>Agaricomycetes</taxon>
        <taxon>Agaricomycetidae</taxon>
        <taxon>Agaricales</taxon>
        <taxon>Marasmiineae</taxon>
        <taxon>Mycenaceae</taxon>
        <taxon>Mycena</taxon>
    </lineage>
</organism>
<name>A0AAD7EPS2_9AGAR</name>